<dbReference type="GeneID" id="64628947"/>
<organism evidence="1 2">
    <name type="scientific">Suillus subaureus</name>
    <dbReference type="NCBI Taxonomy" id="48587"/>
    <lineage>
        <taxon>Eukaryota</taxon>
        <taxon>Fungi</taxon>
        <taxon>Dikarya</taxon>
        <taxon>Basidiomycota</taxon>
        <taxon>Agaricomycotina</taxon>
        <taxon>Agaricomycetes</taxon>
        <taxon>Agaricomycetidae</taxon>
        <taxon>Boletales</taxon>
        <taxon>Suillineae</taxon>
        <taxon>Suillaceae</taxon>
        <taxon>Suillus</taxon>
    </lineage>
</organism>
<dbReference type="AlphaFoldDB" id="A0A9P7EG22"/>
<sequence length="116" mass="13131">MWLGHKSRKLKITKPLNVFGYFSLALNSHLGPIPTHHLPWRYMPTFPSTPSFPADASRQFPVISRSYLNGYMMYCSGGHPHRRNTLPDPFSVGLVPALLDACMHVLRLEQADIASR</sequence>
<keyword evidence="2" id="KW-1185">Reference proteome</keyword>
<reference evidence="1" key="1">
    <citation type="journal article" date="2020" name="New Phytol.">
        <title>Comparative genomics reveals dynamic genome evolution in host specialist ectomycorrhizal fungi.</title>
        <authorList>
            <person name="Lofgren L.A."/>
            <person name="Nguyen N.H."/>
            <person name="Vilgalys R."/>
            <person name="Ruytinx J."/>
            <person name="Liao H.L."/>
            <person name="Branco S."/>
            <person name="Kuo A."/>
            <person name="LaButti K."/>
            <person name="Lipzen A."/>
            <person name="Andreopoulos W."/>
            <person name="Pangilinan J."/>
            <person name="Riley R."/>
            <person name="Hundley H."/>
            <person name="Na H."/>
            <person name="Barry K."/>
            <person name="Grigoriev I.V."/>
            <person name="Stajich J.E."/>
            <person name="Kennedy P.G."/>
        </authorList>
    </citation>
    <scope>NUCLEOTIDE SEQUENCE</scope>
    <source>
        <strain evidence="1">MN1</strain>
    </source>
</reference>
<proteinExistence type="predicted"/>
<evidence type="ECO:0000313" key="1">
    <source>
        <dbReference type="EMBL" id="KAG1820867.1"/>
    </source>
</evidence>
<protein>
    <submittedName>
        <fullName evidence="1">Uncharacterized protein</fullName>
    </submittedName>
</protein>
<gene>
    <name evidence="1" type="ORF">BJ212DRAFT_1336046</name>
</gene>
<dbReference type="EMBL" id="JABBWG010000007">
    <property type="protein sequence ID" value="KAG1820867.1"/>
    <property type="molecule type" value="Genomic_DNA"/>
</dbReference>
<accession>A0A9P7EG22</accession>
<evidence type="ECO:0000313" key="2">
    <source>
        <dbReference type="Proteomes" id="UP000807769"/>
    </source>
</evidence>
<comment type="caution">
    <text evidence="1">The sequence shown here is derived from an EMBL/GenBank/DDBJ whole genome shotgun (WGS) entry which is preliminary data.</text>
</comment>
<dbReference type="RefSeq" id="XP_041195934.1">
    <property type="nucleotide sequence ID" value="XM_041334930.1"/>
</dbReference>
<dbReference type="Proteomes" id="UP000807769">
    <property type="component" value="Unassembled WGS sequence"/>
</dbReference>
<name>A0A9P7EG22_9AGAM</name>